<proteinExistence type="predicted"/>
<keyword evidence="2" id="KW-1185">Reference proteome</keyword>
<organism evidence="3">
    <name type="scientific">Gongylonema pulchrum</name>
    <dbReference type="NCBI Taxonomy" id="637853"/>
    <lineage>
        <taxon>Eukaryota</taxon>
        <taxon>Metazoa</taxon>
        <taxon>Ecdysozoa</taxon>
        <taxon>Nematoda</taxon>
        <taxon>Chromadorea</taxon>
        <taxon>Rhabditida</taxon>
        <taxon>Spirurina</taxon>
        <taxon>Spiruromorpha</taxon>
        <taxon>Spiruroidea</taxon>
        <taxon>Gongylonematidae</taxon>
        <taxon>Gongylonema</taxon>
    </lineage>
</organism>
<protein>
    <submittedName>
        <fullName evidence="3">Magnesium and cobalt transport protein CorA</fullName>
    </submittedName>
</protein>
<evidence type="ECO:0000313" key="3">
    <source>
        <dbReference type="WBParaSite" id="GPUH_0002534101-mRNA-1"/>
    </source>
</evidence>
<dbReference type="Proteomes" id="UP000271098">
    <property type="component" value="Unassembled WGS sequence"/>
</dbReference>
<evidence type="ECO:0000313" key="1">
    <source>
        <dbReference type="EMBL" id="VDN44041.1"/>
    </source>
</evidence>
<dbReference type="EMBL" id="UYRT01104628">
    <property type="protein sequence ID" value="VDN44041.1"/>
    <property type="molecule type" value="Genomic_DNA"/>
</dbReference>
<reference evidence="1 2" key="2">
    <citation type="submission" date="2018-11" db="EMBL/GenBank/DDBJ databases">
        <authorList>
            <consortium name="Pathogen Informatics"/>
        </authorList>
    </citation>
    <scope>NUCLEOTIDE SEQUENCE [LARGE SCALE GENOMIC DNA]</scope>
</reference>
<dbReference type="WBParaSite" id="GPUH_0002534101-mRNA-1">
    <property type="protein sequence ID" value="GPUH_0002534101-mRNA-1"/>
    <property type="gene ID" value="GPUH_0002534101"/>
</dbReference>
<gene>
    <name evidence="1" type="ORF">GPUH_LOCUS25311</name>
</gene>
<accession>A0A183EWH0</accession>
<name>A0A183EWH0_9BILA</name>
<dbReference type="AlphaFoldDB" id="A0A183EWH0"/>
<sequence length="144" mass="16845">MHEGAAKKFVIPSRDDDLLEENDDFYTIAIRPELDEIISKVFQLRHDIDAGRWSRIIDRFDHLFFTIKAFSEGEPWRLRAQLVSVLNSGFLTVEELLPMLTSEAEAEIAQDLNTEREMHVRALLMYIYLLCRLAVLFEKECANR</sequence>
<evidence type="ECO:0000313" key="2">
    <source>
        <dbReference type="Proteomes" id="UP000271098"/>
    </source>
</evidence>
<reference evidence="3" key="1">
    <citation type="submission" date="2016-06" db="UniProtKB">
        <authorList>
            <consortium name="WormBaseParasite"/>
        </authorList>
    </citation>
    <scope>IDENTIFICATION</scope>
</reference>